<gene>
    <name evidence="2" type="primary">mobB</name>
    <name evidence="2" type="ORF">HQ393_11765</name>
</gene>
<name>A0A7H9BN87_9NEIS</name>
<dbReference type="SUPFAM" id="SSF52540">
    <property type="entry name" value="P-loop containing nucleoside triphosphate hydrolases"/>
    <property type="match status" value="1"/>
</dbReference>
<sequence>MHRVLAIAGYSGSGKTTLIEALLPELAQLGWRVNVIKHSHHDIEFEPPHKDTARFRAAGAGEVMLVSPYRVAIFQELAGREMPRLSEQIARFAPADLCLVEGFKREPIAKIEVWRAVNGKPPLFVDDEQVIAIATDSAAALPPHQLPLLDLNHPAAIAQFIFQYFSDLSHA</sequence>
<dbReference type="GO" id="GO:0006777">
    <property type="term" value="P:Mo-molybdopterin cofactor biosynthetic process"/>
    <property type="evidence" value="ECO:0007669"/>
    <property type="project" value="InterPro"/>
</dbReference>
<evidence type="ECO:0000259" key="1">
    <source>
        <dbReference type="Pfam" id="PF03205"/>
    </source>
</evidence>
<dbReference type="EMBL" id="CP058627">
    <property type="protein sequence ID" value="QLG88854.1"/>
    <property type="molecule type" value="Genomic_DNA"/>
</dbReference>
<evidence type="ECO:0000313" key="2">
    <source>
        <dbReference type="EMBL" id="QLG88854.1"/>
    </source>
</evidence>
<dbReference type="GO" id="GO:0005525">
    <property type="term" value="F:GTP binding"/>
    <property type="evidence" value="ECO:0007669"/>
    <property type="project" value="InterPro"/>
</dbReference>
<organism evidence="2 3">
    <name type="scientific">Chitinibacter bivalviorum</name>
    <dbReference type="NCBI Taxonomy" id="2739434"/>
    <lineage>
        <taxon>Bacteria</taxon>
        <taxon>Pseudomonadati</taxon>
        <taxon>Pseudomonadota</taxon>
        <taxon>Betaproteobacteria</taxon>
        <taxon>Neisseriales</taxon>
        <taxon>Chitinibacteraceae</taxon>
        <taxon>Chitinibacter</taxon>
    </lineage>
</organism>
<dbReference type="NCBIfam" id="TIGR00176">
    <property type="entry name" value="mobB"/>
    <property type="match status" value="1"/>
</dbReference>
<feature type="domain" description="Molybdopterin-guanine dinucleotide biosynthesis protein B (MobB)" evidence="1">
    <location>
        <begin position="4"/>
        <end position="136"/>
    </location>
</feature>
<accession>A0A7H9BN87</accession>
<dbReference type="PANTHER" id="PTHR40072">
    <property type="entry name" value="MOLYBDOPTERIN-GUANINE DINUCLEOTIDE BIOSYNTHESIS ADAPTER PROTEIN-RELATED"/>
    <property type="match status" value="1"/>
</dbReference>
<dbReference type="KEGG" id="chiz:HQ393_11765"/>
<dbReference type="Gene3D" id="3.40.50.300">
    <property type="entry name" value="P-loop containing nucleotide triphosphate hydrolases"/>
    <property type="match status" value="1"/>
</dbReference>
<dbReference type="AlphaFoldDB" id="A0A7H9BN87"/>
<dbReference type="RefSeq" id="WP_179355357.1">
    <property type="nucleotide sequence ID" value="NZ_CP058627.1"/>
</dbReference>
<protein>
    <submittedName>
        <fullName evidence="2">Molybdopterin-guanine dinucleotide biosynthesis protein B</fullName>
    </submittedName>
</protein>
<dbReference type="Pfam" id="PF03205">
    <property type="entry name" value="MobB"/>
    <property type="match status" value="1"/>
</dbReference>
<proteinExistence type="predicted"/>
<reference evidence="2 3" key="1">
    <citation type="submission" date="2020-07" db="EMBL/GenBank/DDBJ databases">
        <title>Complete genome sequence of Chitinibacter sp. 2T18.</title>
        <authorList>
            <person name="Bae J.-W."/>
            <person name="Choi J.-W."/>
        </authorList>
    </citation>
    <scope>NUCLEOTIDE SEQUENCE [LARGE SCALE GENOMIC DNA]</scope>
    <source>
        <strain evidence="2 3">2T18</strain>
    </source>
</reference>
<evidence type="ECO:0000313" key="3">
    <source>
        <dbReference type="Proteomes" id="UP000509597"/>
    </source>
</evidence>
<dbReference type="InterPro" id="IPR027417">
    <property type="entry name" value="P-loop_NTPase"/>
</dbReference>
<dbReference type="InterPro" id="IPR052539">
    <property type="entry name" value="MGD_biosynthesis_adapter"/>
</dbReference>
<dbReference type="Proteomes" id="UP000509597">
    <property type="component" value="Chromosome"/>
</dbReference>
<dbReference type="PANTHER" id="PTHR40072:SF1">
    <property type="entry name" value="MOLYBDOPTERIN-GUANINE DINUCLEOTIDE BIOSYNTHESIS ADAPTER PROTEIN"/>
    <property type="match status" value="1"/>
</dbReference>
<dbReference type="InterPro" id="IPR004435">
    <property type="entry name" value="MobB_dom"/>
</dbReference>
<dbReference type="CDD" id="cd03116">
    <property type="entry name" value="MobB"/>
    <property type="match status" value="1"/>
</dbReference>
<keyword evidence="3" id="KW-1185">Reference proteome</keyword>